<comment type="caution">
    <text evidence="1">The sequence shown here is derived from an EMBL/GenBank/DDBJ whole genome shotgun (WGS) entry which is preliminary data.</text>
</comment>
<accession>A0ACB9L771</accession>
<evidence type="ECO:0000313" key="2">
    <source>
        <dbReference type="Proteomes" id="UP000828941"/>
    </source>
</evidence>
<evidence type="ECO:0000313" key="1">
    <source>
        <dbReference type="EMBL" id="KAI4305403.1"/>
    </source>
</evidence>
<protein>
    <submittedName>
        <fullName evidence="1">Uncharacterized protein</fullName>
    </submittedName>
</protein>
<reference evidence="1 2" key="1">
    <citation type="journal article" date="2022" name="DNA Res.">
        <title>Chromosomal-level genome assembly of the orchid tree Bauhinia variegata (Leguminosae; Cercidoideae) supports the allotetraploid origin hypothesis of Bauhinia.</title>
        <authorList>
            <person name="Zhong Y."/>
            <person name="Chen Y."/>
            <person name="Zheng D."/>
            <person name="Pang J."/>
            <person name="Liu Y."/>
            <person name="Luo S."/>
            <person name="Meng S."/>
            <person name="Qian L."/>
            <person name="Wei D."/>
            <person name="Dai S."/>
            <person name="Zhou R."/>
        </authorList>
    </citation>
    <scope>NUCLEOTIDE SEQUENCE [LARGE SCALE GENOMIC DNA]</scope>
    <source>
        <strain evidence="1">BV-YZ2020</strain>
    </source>
</reference>
<sequence length="168" mass="18873">MPENVEFRTIPNVLPSELVRGSDFPGFYEAVMTKMEAPFETLLDRIESPVTSIIVDTELLWVVCLANRRNIPVALLWASSASVFSMLLHHDLINQKGHLGVDLPEHGEERIDFIPGVSSTRIADMPTVFHGNDERVLKLVLQCISMIKQAQHLLINISMSLNPKPLTF</sequence>
<dbReference type="EMBL" id="CM039437">
    <property type="protein sequence ID" value="KAI4305403.1"/>
    <property type="molecule type" value="Genomic_DNA"/>
</dbReference>
<keyword evidence="2" id="KW-1185">Reference proteome</keyword>
<proteinExistence type="predicted"/>
<organism evidence="1 2">
    <name type="scientific">Bauhinia variegata</name>
    <name type="common">Purple orchid tree</name>
    <name type="synonym">Phanera variegata</name>
    <dbReference type="NCBI Taxonomy" id="167791"/>
    <lineage>
        <taxon>Eukaryota</taxon>
        <taxon>Viridiplantae</taxon>
        <taxon>Streptophyta</taxon>
        <taxon>Embryophyta</taxon>
        <taxon>Tracheophyta</taxon>
        <taxon>Spermatophyta</taxon>
        <taxon>Magnoliopsida</taxon>
        <taxon>eudicotyledons</taxon>
        <taxon>Gunneridae</taxon>
        <taxon>Pentapetalae</taxon>
        <taxon>rosids</taxon>
        <taxon>fabids</taxon>
        <taxon>Fabales</taxon>
        <taxon>Fabaceae</taxon>
        <taxon>Cercidoideae</taxon>
        <taxon>Cercideae</taxon>
        <taxon>Bauhiniinae</taxon>
        <taxon>Bauhinia</taxon>
    </lineage>
</organism>
<dbReference type="Proteomes" id="UP000828941">
    <property type="component" value="Chromosome 12"/>
</dbReference>
<gene>
    <name evidence="1" type="ORF">L6164_028771</name>
</gene>
<name>A0ACB9L771_BAUVA</name>